<dbReference type="InterPro" id="IPR001351">
    <property type="entry name" value="Ribosomal_uS3_C"/>
</dbReference>
<evidence type="ECO:0000256" key="1">
    <source>
        <dbReference type="ARBA" id="ARBA00010761"/>
    </source>
</evidence>
<keyword evidence="2 8" id="KW-0699">rRNA-binding</keyword>
<dbReference type="PROSITE" id="PS00548">
    <property type="entry name" value="RIBOSOMAL_S3"/>
    <property type="match status" value="1"/>
</dbReference>
<dbReference type="PANTHER" id="PTHR11760:SF19">
    <property type="entry name" value="SMALL RIBOSOMAL SUBUNIT PROTEIN US3C"/>
    <property type="match status" value="1"/>
</dbReference>
<dbReference type="GO" id="GO:0006412">
    <property type="term" value="P:translation"/>
    <property type="evidence" value="ECO:0007669"/>
    <property type="project" value="UniProtKB-UniRule"/>
</dbReference>
<dbReference type="InterPro" id="IPR057258">
    <property type="entry name" value="Ribosomal_uS3"/>
</dbReference>
<dbReference type="InterPro" id="IPR004044">
    <property type="entry name" value="KH_dom_type_2"/>
</dbReference>
<dbReference type="Gene3D" id="3.30.300.20">
    <property type="match status" value="1"/>
</dbReference>
<feature type="domain" description="KH type-2" evidence="11">
    <location>
        <begin position="48"/>
        <end position="109"/>
    </location>
</feature>
<evidence type="ECO:0000256" key="6">
    <source>
        <dbReference type="ARBA" id="ARBA00024998"/>
    </source>
</evidence>
<dbReference type="GO" id="GO:0022627">
    <property type="term" value="C:cytosolic small ribosomal subunit"/>
    <property type="evidence" value="ECO:0007669"/>
    <property type="project" value="TreeGrafter"/>
</dbReference>
<dbReference type="AlphaFoldDB" id="A0A9D9E893"/>
<dbReference type="HAMAP" id="MF_01309_B">
    <property type="entry name" value="Ribosomal_uS3_B"/>
    <property type="match status" value="1"/>
</dbReference>
<comment type="function">
    <text evidence="6 8">Binds the lower part of the 30S subunit head. Binds mRNA in the 70S ribosome, positioning it for translation.</text>
</comment>
<gene>
    <name evidence="8 12" type="primary">rpsC</name>
    <name evidence="12" type="ORF">IAC42_01685</name>
</gene>
<evidence type="ECO:0000256" key="4">
    <source>
        <dbReference type="ARBA" id="ARBA00022980"/>
    </source>
</evidence>
<evidence type="ECO:0000256" key="9">
    <source>
        <dbReference type="RuleBase" id="RU003624"/>
    </source>
</evidence>
<evidence type="ECO:0000256" key="7">
    <source>
        <dbReference type="ARBA" id="ARBA00035257"/>
    </source>
</evidence>
<evidence type="ECO:0000259" key="11">
    <source>
        <dbReference type="PROSITE" id="PS50823"/>
    </source>
</evidence>
<reference evidence="12" key="1">
    <citation type="submission" date="2020-10" db="EMBL/GenBank/DDBJ databases">
        <authorList>
            <person name="Gilroy R."/>
        </authorList>
    </citation>
    <scope>NUCLEOTIDE SEQUENCE</scope>
    <source>
        <strain evidence="12">11167</strain>
    </source>
</reference>
<dbReference type="Pfam" id="PF07650">
    <property type="entry name" value="KH_2"/>
    <property type="match status" value="1"/>
</dbReference>
<dbReference type="InterPro" id="IPR018280">
    <property type="entry name" value="Ribosomal_uS3_CS"/>
</dbReference>
<sequence>MGQKVNPIGLRLGINKTWKSKWYVDPRDYVDTLHEDLVLRKSLLACPEVQNADIADVEIIRKPQRITMVIATARPGIIIGAKGANVEKLAEKMQKLTEKKLQIKIKEIKKPEVDAQVISQNVARQIENRGAFRRIMKNSISRAMAGGAQGIKIKLSGRLGGADIARSEWMKEGRVPLHTLRSDIDYGFTTARTSYGAIGVKVWVFNGEIYAHGTAEEEGAGGVVRKKPAQADATRS</sequence>
<dbReference type="Proteomes" id="UP000823633">
    <property type="component" value="Unassembled WGS sequence"/>
</dbReference>
<dbReference type="PANTHER" id="PTHR11760">
    <property type="entry name" value="30S/40S RIBOSOMAL PROTEIN S3"/>
    <property type="match status" value="1"/>
</dbReference>
<evidence type="ECO:0000313" key="13">
    <source>
        <dbReference type="Proteomes" id="UP000823633"/>
    </source>
</evidence>
<dbReference type="EMBL" id="JADIMU010000012">
    <property type="protein sequence ID" value="MBO8442462.1"/>
    <property type="molecule type" value="Genomic_DNA"/>
</dbReference>
<evidence type="ECO:0000313" key="12">
    <source>
        <dbReference type="EMBL" id="MBO8442462.1"/>
    </source>
</evidence>
<keyword evidence="3 8" id="KW-0694">RNA-binding</keyword>
<dbReference type="PROSITE" id="PS50823">
    <property type="entry name" value="KH_TYPE_2"/>
    <property type="match status" value="1"/>
</dbReference>
<dbReference type="InterPro" id="IPR005704">
    <property type="entry name" value="Ribosomal_uS3_bac-typ"/>
</dbReference>
<keyword evidence="4 8" id="KW-0689">Ribosomal protein</keyword>
<dbReference type="Gene3D" id="3.30.1140.32">
    <property type="entry name" value="Ribosomal protein S3, C-terminal domain"/>
    <property type="match status" value="1"/>
</dbReference>
<dbReference type="GO" id="GO:0019843">
    <property type="term" value="F:rRNA binding"/>
    <property type="evidence" value="ECO:0007669"/>
    <property type="project" value="UniProtKB-UniRule"/>
</dbReference>
<keyword evidence="5 8" id="KW-0687">Ribonucleoprotein</keyword>
<reference evidence="12" key="2">
    <citation type="journal article" date="2021" name="PeerJ">
        <title>Extensive microbial diversity within the chicken gut microbiome revealed by metagenomics and culture.</title>
        <authorList>
            <person name="Gilroy R."/>
            <person name="Ravi A."/>
            <person name="Getino M."/>
            <person name="Pursley I."/>
            <person name="Horton D.L."/>
            <person name="Alikhan N.F."/>
            <person name="Baker D."/>
            <person name="Gharbi K."/>
            <person name="Hall N."/>
            <person name="Watson M."/>
            <person name="Adriaenssens E.M."/>
            <person name="Foster-Nyarko E."/>
            <person name="Jarju S."/>
            <person name="Secka A."/>
            <person name="Antonio M."/>
            <person name="Oren A."/>
            <person name="Chaudhuri R.R."/>
            <person name="La Ragione R."/>
            <person name="Hildebrand F."/>
            <person name="Pallen M.J."/>
        </authorList>
    </citation>
    <scope>NUCLEOTIDE SEQUENCE</scope>
    <source>
        <strain evidence="12">11167</strain>
    </source>
</reference>
<evidence type="ECO:0000256" key="5">
    <source>
        <dbReference type="ARBA" id="ARBA00023274"/>
    </source>
</evidence>
<dbReference type="InterPro" id="IPR015946">
    <property type="entry name" value="KH_dom-like_a/b"/>
</dbReference>
<dbReference type="InterPro" id="IPR036419">
    <property type="entry name" value="Ribosomal_S3_C_sf"/>
</dbReference>
<evidence type="ECO:0000256" key="8">
    <source>
        <dbReference type="HAMAP-Rule" id="MF_01309"/>
    </source>
</evidence>
<dbReference type="NCBIfam" id="TIGR01009">
    <property type="entry name" value="rpsC_bact"/>
    <property type="match status" value="1"/>
</dbReference>
<organism evidence="12 13">
    <name type="scientific">Candidatus Aphodenecus pullistercoris</name>
    <dbReference type="NCBI Taxonomy" id="2840669"/>
    <lineage>
        <taxon>Bacteria</taxon>
        <taxon>Pseudomonadati</taxon>
        <taxon>Spirochaetota</taxon>
        <taxon>Spirochaetia</taxon>
        <taxon>Spirochaetales</taxon>
        <taxon>Candidatus Aphodenecus</taxon>
    </lineage>
</organism>
<dbReference type="Pfam" id="PF00189">
    <property type="entry name" value="Ribosomal_S3_C"/>
    <property type="match status" value="1"/>
</dbReference>
<accession>A0A9D9E893</accession>
<dbReference type="GO" id="GO:0003735">
    <property type="term" value="F:structural constituent of ribosome"/>
    <property type="evidence" value="ECO:0007669"/>
    <property type="project" value="InterPro"/>
</dbReference>
<comment type="caution">
    <text evidence="12">The sequence shown here is derived from an EMBL/GenBank/DDBJ whole genome shotgun (WGS) entry which is preliminary data.</text>
</comment>
<evidence type="ECO:0000256" key="2">
    <source>
        <dbReference type="ARBA" id="ARBA00022730"/>
    </source>
</evidence>
<comment type="similarity">
    <text evidence="1 8 9">Belongs to the universal ribosomal protein uS3 family.</text>
</comment>
<dbReference type="SUPFAM" id="SSF54821">
    <property type="entry name" value="Ribosomal protein S3 C-terminal domain"/>
    <property type="match status" value="1"/>
</dbReference>
<dbReference type="SUPFAM" id="SSF54814">
    <property type="entry name" value="Prokaryotic type KH domain (KH-domain type II)"/>
    <property type="match status" value="1"/>
</dbReference>
<proteinExistence type="inferred from homology"/>
<feature type="region of interest" description="Disordered" evidence="10">
    <location>
        <begin position="217"/>
        <end position="236"/>
    </location>
</feature>
<dbReference type="InterPro" id="IPR009019">
    <property type="entry name" value="KH_sf_prok-type"/>
</dbReference>
<dbReference type="GO" id="GO:0003729">
    <property type="term" value="F:mRNA binding"/>
    <property type="evidence" value="ECO:0007669"/>
    <property type="project" value="UniProtKB-UniRule"/>
</dbReference>
<comment type="subunit">
    <text evidence="8">Part of the 30S ribosomal subunit. Forms a tight complex with proteins S10 and S14.</text>
</comment>
<name>A0A9D9E893_9SPIR</name>
<evidence type="ECO:0000256" key="10">
    <source>
        <dbReference type="SAM" id="MobiDB-lite"/>
    </source>
</evidence>
<evidence type="ECO:0000256" key="3">
    <source>
        <dbReference type="ARBA" id="ARBA00022884"/>
    </source>
</evidence>
<dbReference type="FunFam" id="3.30.300.20:FF:000001">
    <property type="entry name" value="30S ribosomal protein S3"/>
    <property type="match status" value="1"/>
</dbReference>
<dbReference type="CDD" id="cd02412">
    <property type="entry name" value="KH-II_30S_S3"/>
    <property type="match status" value="1"/>
</dbReference>
<protein>
    <recommendedName>
        <fullName evidence="7 8">Small ribosomal subunit protein uS3</fullName>
    </recommendedName>
</protein>